<dbReference type="EMBL" id="CP015098">
    <property type="protein sequence ID" value="AMW08640.1"/>
    <property type="molecule type" value="Genomic_DNA"/>
</dbReference>
<sequence>MGDDQKSEAKTERGQRRGYGQLVASVPERRSNVQSVTGGLAAATARQETPFSSSPTYPATSAAGFR</sequence>
<feature type="region of interest" description="Disordered" evidence="1">
    <location>
        <begin position="1"/>
        <end position="66"/>
    </location>
</feature>
<proteinExistence type="predicted"/>
<feature type="compositionally biased region" description="Basic and acidic residues" evidence="1">
    <location>
        <begin position="1"/>
        <end position="15"/>
    </location>
</feature>
<reference evidence="3" key="1">
    <citation type="submission" date="2016-04" db="EMBL/GenBank/DDBJ databases">
        <authorList>
            <person name="Zhang B."/>
        </authorList>
    </citation>
    <scope>NUCLEOTIDE SEQUENCE [LARGE SCALE GENOMIC DNA]</scope>
    <source>
        <strain evidence="3">S10</strain>
    </source>
</reference>
<dbReference type="KEGG" id="stsi:A4E84_03420"/>
<name>A0A143BUR5_9ACTN</name>
<feature type="compositionally biased region" description="Low complexity" evidence="1">
    <location>
        <begin position="49"/>
        <end position="66"/>
    </location>
</feature>
<dbReference type="Proteomes" id="UP000076096">
    <property type="component" value="Chromosome"/>
</dbReference>
<evidence type="ECO:0000256" key="1">
    <source>
        <dbReference type="SAM" id="MobiDB-lite"/>
    </source>
</evidence>
<accession>A0A143BUR5</accession>
<dbReference type="AlphaFoldDB" id="A0A143BUR5"/>
<dbReference type="STRING" id="1783515.A4E84_03420"/>
<protein>
    <submittedName>
        <fullName evidence="2">Uncharacterized protein</fullName>
    </submittedName>
</protein>
<keyword evidence="3" id="KW-1185">Reference proteome</keyword>
<evidence type="ECO:0000313" key="3">
    <source>
        <dbReference type="Proteomes" id="UP000076096"/>
    </source>
</evidence>
<gene>
    <name evidence="2" type="ORF">A4E84_03420</name>
</gene>
<evidence type="ECO:0000313" key="2">
    <source>
        <dbReference type="EMBL" id="AMW08640.1"/>
    </source>
</evidence>
<organism evidence="2 3">
    <name type="scientific">Streptomyces qaidamensis</name>
    <dbReference type="NCBI Taxonomy" id="1783515"/>
    <lineage>
        <taxon>Bacteria</taxon>
        <taxon>Bacillati</taxon>
        <taxon>Actinomycetota</taxon>
        <taxon>Actinomycetes</taxon>
        <taxon>Kitasatosporales</taxon>
        <taxon>Streptomycetaceae</taxon>
        <taxon>Streptomyces</taxon>
        <taxon>Streptomyces aurantiacus group</taxon>
    </lineage>
</organism>